<organism evidence="4 5">
    <name type="scientific">Sorangium cellulosum</name>
    <name type="common">Polyangium cellulosum</name>
    <dbReference type="NCBI Taxonomy" id="56"/>
    <lineage>
        <taxon>Bacteria</taxon>
        <taxon>Pseudomonadati</taxon>
        <taxon>Myxococcota</taxon>
        <taxon>Polyangia</taxon>
        <taxon>Polyangiales</taxon>
        <taxon>Polyangiaceae</taxon>
        <taxon>Sorangium</taxon>
    </lineage>
</organism>
<feature type="region of interest" description="Disordered" evidence="1">
    <location>
        <begin position="44"/>
        <end position="90"/>
    </location>
</feature>
<reference evidence="4 5" key="1">
    <citation type="submission" date="2014-02" db="EMBL/GenBank/DDBJ databases">
        <title>The small core and large imbalanced accessory genome model reveals a collaborative survival strategy of Sorangium cellulosum strains in nature.</title>
        <authorList>
            <person name="Han K."/>
            <person name="Peng R."/>
            <person name="Blom J."/>
            <person name="Li Y.-Z."/>
        </authorList>
    </citation>
    <scope>NUCLEOTIDE SEQUENCE [LARGE SCALE GENOMIC DNA]</scope>
    <source>
        <strain evidence="4 5">So0007-03</strain>
    </source>
</reference>
<dbReference type="InterPro" id="IPR032379">
    <property type="entry name" value="DUF4874"/>
</dbReference>
<comment type="caution">
    <text evidence="4">The sequence shown here is derived from an EMBL/GenBank/DDBJ whole genome shotgun (WGS) entry which is preliminary data.</text>
</comment>
<gene>
    <name evidence="4" type="ORF">BE21_22885</name>
</gene>
<feature type="compositionally biased region" description="Gly residues" evidence="1">
    <location>
        <begin position="52"/>
        <end position="89"/>
    </location>
</feature>
<evidence type="ECO:0000259" key="2">
    <source>
        <dbReference type="Pfam" id="PF16116"/>
    </source>
</evidence>
<evidence type="ECO:0000313" key="4">
    <source>
        <dbReference type="EMBL" id="KYG08597.1"/>
    </source>
</evidence>
<dbReference type="InterPro" id="IPR032267">
    <property type="entry name" value="DUF4832"/>
</dbReference>
<protein>
    <recommendedName>
        <fullName evidence="6">DUF4832 domain-containing protein</fullName>
    </recommendedName>
</protein>
<evidence type="ECO:0000259" key="3">
    <source>
        <dbReference type="Pfam" id="PF16173"/>
    </source>
</evidence>
<dbReference type="Pfam" id="PF16116">
    <property type="entry name" value="DUF4832"/>
    <property type="match status" value="1"/>
</dbReference>
<dbReference type="PROSITE" id="PS51257">
    <property type="entry name" value="PROKAR_LIPOPROTEIN"/>
    <property type="match status" value="1"/>
</dbReference>
<evidence type="ECO:0000313" key="5">
    <source>
        <dbReference type="Proteomes" id="UP000075502"/>
    </source>
</evidence>
<proteinExistence type="predicted"/>
<accession>A0A150TVK1</accession>
<dbReference type="Proteomes" id="UP000075502">
    <property type="component" value="Unassembled WGS sequence"/>
</dbReference>
<feature type="domain" description="DUF4832" evidence="2">
    <location>
        <begin position="306"/>
        <end position="505"/>
    </location>
</feature>
<evidence type="ECO:0000256" key="1">
    <source>
        <dbReference type="SAM" id="MobiDB-lite"/>
    </source>
</evidence>
<feature type="domain" description="DUF4874" evidence="3">
    <location>
        <begin position="131"/>
        <end position="284"/>
    </location>
</feature>
<dbReference type="Pfam" id="PF16173">
    <property type="entry name" value="DUF4874"/>
    <property type="match status" value="1"/>
</dbReference>
<dbReference type="AlphaFoldDB" id="A0A150TVK1"/>
<sequence length="528" mass="55584">MRHPSIRSSRHVLSPLLRGGSVACLSLALATACGPDAGDGDPIGALTSGVSDAGGGGEGAGDGNSGGGPGSTGGDGGGSDGAGGSGGSIVAGDPPGACGLSGAAVERSYSPKLFAAGADPSGDAECSGVLNPERGVFRFTDLRSLGSLSHLRGEGYTLIYGKVLIDDYRTRDIDQDLIDQLDASFAAVRSAGLKVLPRFYYADTGTAPDAPLDRVLSHIDQLKPVLEQNADVIAVLHPGFVGAWGEWHSSTNDLTSPASRQQIFDALLAALPSDRMTLARRPSHKLEAYGGPLTEETAFSGAPLSRVGHLNDCFLASADDVGTYQLPGEKDYAIADSAFTPVGGETCAPNPPRSQCRSALDELSLHHWSFINTDYHTDVIDGWRSEGCFETIACRLGYRFAVMGHASPEQVGRGQPLSLQLRLFNDGYARVYNPRPVYLVLQQGEARRVVQVDADPRRWAPGEESELCLEAQIPADLPPGDYRLGLWLPDGSERLRDDPRYAIRLSSGAAWDGASGVNLLDATVRVVE</sequence>
<name>A0A150TVK1_SORCE</name>
<evidence type="ECO:0008006" key="6">
    <source>
        <dbReference type="Google" id="ProtNLM"/>
    </source>
</evidence>
<dbReference type="EMBL" id="JEME01000943">
    <property type="protein sequence ID" value="KYG08597.1"/>
    <property type="molecule type" value="Genomic_DNA"/>
</dbReference>